<sequence>MKKISTFLFGLMLATTALAKEPLHLMLDWFINPNHAPIIIAQQNGYFDKHGLEVTITEPSDPALPPKLVAAEKIDLAINYQQQLHLQIDEGLPISRVSTLIATPLNCVIVDAQSGIKQVSDLKGKKIGYSVAGVDEAVLQSFLASGGLTLNDVKLVNVNFSLSPAVMSGQVDAVIGAARTVELHEMKAHNHEGRAFFLEEHGIPPFDELIFVAHNKHRHDEKIVKFNEALTEAVHFIVNHPEEAWQKYIAYKKGLDDAVNQQAWKDSLTRFALRPAALDDRRYQNYAQYLHQIGLIKKIVPVSEYAVQP</sequence>
<feature type="chain" id="PRO_5002680818" description="SsuA/THI5-like domain-containing protein" evidence="1">
    <location>
        <begin position="20"/>
        <end position="309"/>
    </location>
</feature>
<evidence type="ECO:0000259" key="2">
    <source>
        <dbReference type="Pfam" id="PF09084"/>
    </source>
</evidence>
<dbReference type="AlphaFoldDB" id="A5EWC7"/>
<dbReference type="KEGG" id="dno:DNO_0255"/>
<evidence type="ECO:0000313" key="4">
    <source>
        <dbReference type="Proteomes" id="UP000000248"/>
    </source>
</evidence>
<accession>A5EWC7</accession>
<dbReference type="PANTHER" id="PTHR31528">
    <property type="entry name" value="4-AMINO-5-HYDROXYMETHYL-2-METHYLPYRIMIDINE PHOSPHATE SYNTHASE THI11-RELATED"/>
    <property type="match status" value="1"/>
</dbReference>
<keyword evidence="1" id="KW-0732">Signal</keyword>
<reference evidence="3 4" key="1">
    <citation type="journal article" date="2007" name="Nat. Biotechnol.">
        <title>Genome sequence and identification of candidate vaccine antigens from the animal pathogen Dichelobacter nodosus.</title>
        <authorList>
            <person name="Myers G.S."/>
            <person name="Parker D."/>
            <person name="Al-Hasani K."/>
            <person name="Kennan R.M."/>
            <person name="Seemann T."/>
            <person name="Ren Q."/>
            <person name="Badger J.H."/>
            <person name="Selengut J.D."/>
            <person name="Deboy R.T."/>
            <person name="Tettelin H."/>
            <person name="Boyce J.D."/>
            <person name="McCarl V.P."/>
            <person name="Han X."/>
            <person name="Nelson W.C."/>
            <person name="Madupu R."/>
            <person name="Mohamoud Y."/>
            <person name="Holley T."/>
            <person name="Fedorova N."/>
            <person name="Khouri H."/>
            <person name="Bottomley S.P."/>
            <person name="Whittington R.J."/>
            <person name="Adler B."/>
            <person name="Songer J.G."/>
            <person name="Rood J.I."/>
            <person name="Paulsen I.T."/>
        </authorList>
    </citation>
    <scope>NUCLEOTIDE SEQUENCE [LARGE SCALE GENOMIC DNA]</scope>
    <source>
        <strain evidence="3 4">VCS1703A</strain>
    </source>
</reference>
<dbReference type="Proteomes" id="UP000000248">
    <property type="component" value="Chromosome"/>
</dbReference>
<dbReference type="OrthoDB" id="5348911at2"/>
<name>A5EWC7_DICNV</name>
<organism evidence="3 4">
    <name type="scientific">Dichelobacter nodosus (strain VCS1703A)</name>
    <dbReference type="NCBI Taxonomy" id="246195"/>
    <lineage>
        <taxon>Bacteria</taxon>
        <taxon>Pseudomonadati</taxon>
        <taxon>Pseudomonadota</taxon>
        <taxon>Gammaproteobacteria</taxon>
        <taxon>Cardiobacteriales</taxon>
        <taxon>Cardiobacteriaceae</taxon>
        <taxon>Dichelobacter</taxon>
    </lineage>
</organism>
<proteinExistence type="predicted"/>
<dbReference type="EMBL" id="CP000513">
    <property type="protein sequence ID" value="ABQ13382.1"/>
    <property type="molecule type" value="Genomic_DNA"/>
</dbReference>
<dbReference type="HOGENOM" id="CLU_028871_6_2_6"/>
<dbReference type="GO" id="GO:0009228">
    <property type="term" value="P:thiamine biosynthetic process"/>
    <property type="evidence" value="ECO:0007669"/>
    <property type="project" value="InterPro"/>
</dbReference>
<dbReference type="STRING" id="246195.DNO_0255"/>
<keyword evidence="4" id="KW-1185">Reference proteome</keyword>
<dbReference type="RefSeq" id="WP_012030602.1">
    <property type="nucleotide sequence ID" value="NC_009446.1"/>
</dbReference>
<gene>
    <name evidence="3" type="ordered locus">DNO_0255</name>
</gene>
<dbReference type="Gene3D" id="3.40.190.10">
    <property type="entry name" value="Periplasmic binding protein-like II"/>
    <property type="match status" value="2"/>
</dbReference>
<dbReference type="PANTHER" id="PTHR31528:SF3">
    <property type="entry name" value="THIAMINE BIOSYNTHESIS PROTEIN HI_0357-RELATED"/>
    <property type="match status" value="1"/>
</dbReference>
<evidence type="ECO:0000256" key="1">
    <source>
        <dbReference type="SAM" id="SignalP"/>
    </source>
</evidence>
<dbReference type="SUPFAM" id="SSF53850">
    <property type="entry name" value="Periplasmic binding protein-like II"/>
    <property type="match status" value="1"/>
</dbReference>
<evidence type="ECO:0000313" key="3">
    <source>
        <dbReference type="EMBL" id="ABQ13382.1"/>
    </source>
</evidence>
<feature type="signal peptide" evidence="1">
    <location>
        <begin position="1"/>
        <end position="19"/>
    </location>
</feature>
<dbReference type="InterPro" id="IPR027939">
    <property type="entry name" value="NMT1/THI5"/>
</dbReference>
<feature type="domain" description="SsuA/THI5-like" evidence="2">
    <location>
        <begin position="32"/>
        <end position="244"/>
    </location>
</feature>
<dbReference type="Pfam" id="PF09084">
    <property type="entry name" value="NMT1"/>
    <property type="match status" value="1"/>
</dbReference>
<dbReference type="eggNOG" id="COG0715">
    <property type="taxonomic scope" value="Bacteria"/>
</dbReference>
<dbReference type="InterPro" id="IPR015168">
    <property type="entry name" value="SsuA/THI5"/>
</dbReference>
<protein>
    <recommendedName>
        <fullName evidence="2">SsuA/THI5-like domain-containing protein</fullName>
    </recommendedName>
</protein>